<protein>
    <submittedName>
        <fullName evidence="1">Uncharacterized protein</fullName>
    </submittedName>
</protein>
<accession>A0A2P6RKQ2</accession>
<sequence>MSVSITLRKLKDLVAVCWFIALWEDPEGFVSLSTLFLFQIIDSFVVTRISWI</sequence>
<dbReference type="EMBL" id="PDCK01000040">
    <property type="protein sequence ID" value="PRQ47010.1"/>
    <property type="molecule type" value="Genomic_DNA"/>
</dbReference>
<dbReference type="Proteomes" id="UP000238479">
    <property type="component" value="Chromosome 2"/>
</dbReference>
<comment type="caution">
    <text evidence="1">The sequence shown here is derived from an EMBL/GenBank/DDBJ whole genome shotgun (WGS) entry which is preliminary data.</text>
</comment>
<reference evidence="1 2" key="1">
    <citation type="journal article" date="2018" name="Nat. Genet.">
        <title>The Rosa genome provides new insights in the design of modern roses.</title>
        <authorList>
            <person name="Bendahmane M."/>
        </authorList>
    </citation>
    <scope>NUCLEOTIDE SEQUENCE [LARGE SCALE GENOMIC DNA]</scope>
    <source>
        <strain evidence="2">cv. Old Blush</strain>
    </source>
</reference>
<evidence type="ECO:0000313" key="1">
    <source>
        <dbReference type="EMBL" id="PRQ47010.1"/>
    </source>
</evidence>
<keyword evidence="2" id="KW-1185">Reference proteome</keyword>
<gene>
    <name evidence="1" type="ORF">RchiOBHm_Chr2g0095111</name>
</gene>
<proteinExistence type="predicted"/>
<dbReference type="Gramene" id="PRQ47010">
    <property type="protein sequence ID" value="PRQ47010"/>
    <property type="gene ID" value="RchiOBHm_Chr2g0095111"/>
</dbReference>
<name>A0A2P6RKQ2_ROSCH</name>
<dbReference type="AlphaFoldDB" id="A0A2P6RKQ2"/>
<organism evidence="1 2">
    <name type="scientific">Rosa chinensis</name>
    <name type="common">China rose</name>
    <dbReference type="NCBI Taxonomy" id="74649"/>
    <lineage>
        <taxon>Eukaryota</taxon>
        <taxon>Viridiplantae</taxon>
        <taxon>Streptophyta</taxon>
        <taxon>Embryophyta</taxon>
        <taxon>Tracheophyta</taxon>
        <taxon>Spermatophyta</taxon>
        <taxon>Magnoliopsida</taxon>
        <taxon>eudicotyledons</taxon>
        <taxon>Gunneridae</taxon>
        <taxon>Pentapetalae</taxon>
        <taxon>rosids</taxon>
        <taxon>fabids</taxon>
        <taxon>Rosales</taxon>
        <taxon>Rosaceae</taxon>
        <taxon>Rosoideae</taxon>
        <taxon>Rosoideae incertae sedis</taxon>
        <taxon>Rosa</taxon>
    </lineage>
</organism>
<evidence type="ECO:0000313" key="2">
    <source>
        <dbReference type="Proteomes" id="UP000238479"/>
    </source>
</evidence>